<dbReference type="InterPro" id="IPR003961">
    <property type="entry name" value="FN3_dom"/>
</dbReference>
<gene>
    <name evidence="1" type="ORF">KP004_05715</name>
</gene>
<evidence type="ECO:0000313" key="1">
    <source>
        <dbReference type="EMBL" id="QWV94676.1"/>
    </source>
</evidence>
<evidence type="ECO:0000313" key="2">
    <source>
        <dbReference type="Proteomes" id="UP000683557"/>
    </source>
</evidence>
<evidence type="ECO:0008006" key="3">
    <source>
        <dbReference type="Google" id="ProtNLM"/>
    </source>
</evidence>
<name>A0ABX8JC15_9BACT</name>
<dbReference type="Proteomes" id="UP000683557">
    <property type="component" value="Chromosome"/>
</dbReference>
<organism evidence="1 2">
    <name type="scientific">Geomonas oryzisoli</name>
    <dbReference type="NCBI Taxonomy" id="2847992"/>
    <lineage>
        <taxon>Bacteria</taxon>
        <taxon>Pseudomonadati</taxon>
        <taxon>Thermodesulfobacteriota</taxon>
        <taxon>Desulfuromonadia</taxon>
        <taxon>Geobacterales</taxon>
        <taxon>Geobacteraceae</taxon>
        <taxon>Geomonas</taxon>
    </lineage>
</organism>
<dbReference type="CDD" id="cd00063">
    <property type="entry name" value="FN3"/>
    <property type="match status" value="1"/>
</dbReference>
<sequence length="225" mass="25144">MLVEEYDSVEVNLRKQTFPQLFITVSDLADALDANALYNENRPKHACTGDVLREHVAVMKQLSIGADRGDVLLRDQRQQRRDFCELDVVGSVCYMKSIAINRRDPTLLHSLTLPPKETAHKNSRKANSSHQNVPIRLEVKHVRGESGWVVIQGTHVRGGGPYLINLCKGEPTSEASWYNPGGHHASCAKIILKNLEPANRYYVRMRTDGPEGPGPWSQAVSIIVL</sequence>
<reference evidence="1 2" key="1">
    <citation type="submission" date="2021-06" db="EMBL/GenBank/DDBJ databases">
        <title>Gemonas diversity in paddy soil.</title>
        <authorList>
            <person name="Liu G."/>
        </authorList>
    </citation>
    <scope>NUCLEOTIDE SEQUENCE [LARGE SCALE GENOMIC DNA]</scope>
    <source>
        <strain evidence="1 2">RG10</strain>
    </source>
</reference>
<proteinExistence type="predicted"/>
<dbReference type="EMBL" id="CP076723">
    <property type="protein sequence ID" value="QWV94676.1"/>
    <property type="molecule type" value="Genomic_DNA"/>
</dbReference>
<protein>
    <recommendedName>
        <fullName evidence="3">Fibronectin type-III domain-containing protein</fullName>
    </recommendedName>
</protein>
<dbReference type="RefSeq" id="WP_216801403.1">
    <property type="nucleotide sequence ID" value="NZ_CP076723.1"/>
</dbReference>
<accession>A0ABX8JC15</accession>
<keyword evidence="2" id="KW-1185">Reference proteome</keyword>